<dbReference type="PANTHER" id="PTHR30535">
    <property type="entry name" value="VITAMIN B12-BINDING PROTEIN"/>
    <property type="match status" value="1"/>
</dbReference>
<dbReference type="PANTHER" id="PTHR30535:SF34">
    <property type="entry name" value="MOLYBDATE-BINDING PROTEIN MOLA"/>
    <property type="match status" value="1"/>
</dbReference>
<keyword evidence="5" id="KW-1185">Reference proteome</keyword>
<protein>
    <submittedName>
        <fullName evidence="4">ABC transporter substrate-binding protein</fullName>
    </submittedName>
</protein>
<comment type="similarity">
    <text evidence="1">Belongs to the bacterial solute-binding protein 8 family.</text>
</comment>
<dbReference type="PROSITE" id="PS50983">
    <property type="entry name" value="FE_B12_PBP"/>
    <property type="match status" value="1"/>
</dbReference>
<dbReference type="Proteomes" id="UP000317371">
    <property type="component" value="Unassembled WGS sequence"/>
</dbReference>
<accession>A0A540VJM8</accession>
<dbReference type="AlphaFoldDB" id="A0A540VJM8"/>
<keyword evidence="2" id="KW-0732">Signal</keyword>
<feature type="signal peptide" evidence="2">
    <location>
        <begin position="1"/>
        <end position="26"/>
    </location>
</feature>
<dbReference type="InterPro" id="IPR050902">
    <property type="entry name" value="ABC_Transporter_SBP"/>
</dbReference>
<feature type="chain" id="PRO_5021991459" evidence="2">
    <location>
        <begin position="27"/>
        <end position="420"/>
    </location>
</feature>
<dbReference type="InterPro" id="IPR002491">
    <property type="entry name" value="ABC_transptr_periplasmic_BD"/>
</dbReference>
<dbReference type="CDD" id="cd01141">
    <property type="entry name" value="TroA_d"/>
    <property type="match status" value="1"/>
</dbReference>
<dbReference type="SUPFAM" id="SSF53807">
    <property type="entry name" value="Helical backbone' metal receptor"/>
    <property type="match status" value="1"/>
</dbReference>
<proteinExistence type="inferred from homology"/>
<evidence type="ECO:0000313" key="5">
    <source>
        <dbReference type="Proteomes" id="UP000317371"/>
    </source>
</evidence>
<organism evidence="4 5">
    <name type="scientific">Litorilinea aerophila</name>
    <dbReference type="NCBI Taxonomy" id="1204385"/>
    <lineage>
        <taxon>Bacteria</taxon>
        <taxon>Bacillati</taxon>
        <taxon>Chloroflexota</taxon>
        <taxon>Caldilineae</taxon>
        <taxon>Caldilineales</taxon>
        <taxon>Caldilineaceae</taxon>
        <taxon>Litorilinea</taxon>
    </lineage>
</organism>
<dbReference type="RefSeq" id="WP_141608911.1">
    <property type="nucleotide sequence ID" value="NZ_VIGC02000005.1"/>
</dbReference>
<evidence type="ECO:0000256" key="1">
    <source>
        <dbReference type="ARBA" id="ARBA00008814"/>
    </source>
</evidence>
<evidence type="ECO:0000313" key="4">
    <source>
        <dbReference type="EMBL" id="TQE96926.1"/>
    </source>
</evidence>
<dbReference type="OrthoDB" id="9812528at2"/>
<evidence type="ECO:0000256" key="2">
    <source>
        <dbReference type="SAM" id="SignalP"/>
    </source>
</evidence>
<reference evidence="4 5" key="1">
    <citation type="submission" date="2019-06" db="EMBL/GenBank/DDBJ databases">
        <title>Genome sequence of Litorilinea aerophila BAA-2444.</title>
        <authorList>
            <person name="Maclea K.S."/>
            <person name="Maurais E.G."/>
            <person name="Iannazzi L.C."/>
        </authorList>
    </citation>
    <scope>NUCLEOTIDE SEQUENCE [LARGE SCALE GENOMIC DNA]</scope>
    <source>
        <strain evidence="4 5">ATCC BAA-2444</strain>
    </source>
</reference>
<dbReference type="PROSITE" id="PS51257">
    <property type="entry name" value="PROKAR_LIPOPROTEIN"/>
    <property type="match status" value="1"/>
</dbReference>
<gene>
    <name evidence="4" type="ORF">FKZ61_04615</name>
</gene>
<dbReference type="Gene3D" id="3.40.50.1980">
    <property type="entry name" value="Nitrogenase molybdenum iron protein domain"/>
    <property type="match status" value="2"/>
</dbReference>
<dbReference type="Pfam" id="PF01497">
    <property type="entry name" value="Peripla_BP_2"/>
    <property type="match status" value="1"/>
</dbReference>
<evidence type="ECO:0000259" key="3">
    <source>
        <dbReference type="PROSITE" id="PS50983"/>
    </source>
</evidence>
<dbReference type="GO" id="GO:0071281">
    <property type="term" value="P:cellular response to iron ion"/>
    <property type="evidence" value="ECO:0007669"/>
    <property type="project" value="TreeGrafter"/>
</dbReference>
<feature type="domain" description="Fe/B12 periplasmic-binding" evidence="3">
    <location>
        <begin position="132"/>
        <end position="406"/>
    </location>
</feature>
<sequence length="420" mass="46499">MRKNLRTFWPALLLLAALVSACVAPVATPTAPEAPAATPAEAPPQAAAPVEANLTDGCVEEYDPAVDYFPEKIELTYATGFTVEYANHYKVVTVLTPWQGAEQSFQYVLVQCGTPAPEGYDPSQIIEVPVGRLITLSTTVLPHLEALGVLDSLVAVEEFDYVNTPAVRERIDAGTVQEIGASAEINTERVLELEPDLVLTFAYGDPRYDTHPKLLEAGLKVGLIADYMETSPLGRAEWLKYVALFFNREAQATTHFQEIAERYQAIADKVAQVEERPTVFTGINRGDSWRVSGGKSYFARFLADAGADYLWADTDATGSIPLDFEAVYARAADADYWLPNAGRWQTLEDVRNEDPRYADFAAFQNGRIYDNNARVNQWGGNDYWEGGVANPDIILADLVKIFHPELLPDHELTFFRQVEP</sequence>
<dbReference type="InParanoid" id="A0A540VJM8"/>
<comment type="caution">
    <text evidence="4">The sequence shown here is derived from an EMBL/GenBank/DDBJ whole genome shotgun (WGS) entry which is preliminary data.</text>
</comment>
<name>A0A540VJM8_9CHLR</name>
<dbReference type="EMBL" id="VIGC01000005">
    <property type="protein sequence ID" value="TQE96926.1"/>
    <property type="molecule type" value="Genomic_DNA"/>
</dbReference>